<keyword evidence="3" id="KW-1185">Reference proteome</keyword>
<dbReference type="Pfam" id="PF01402">
    <property type="entry name" value="RHH_1"/>
    <property type="match status" value="1"/>
</dbReference>
<name>A0A6M3VXI1_9VIRU</name>
<dbReference type="Gene3D" id="1.10.1220.10">
    <property type="entry name" value="Met repressor-like"/>
    <property type="match status" value="1"/>
</dbReference>
<accession>A0A6M3VXI1</accession>
<reference evidence="2 3" key="1">
    <citation type="journal article" date="2020" name="ISME J.">
        <title>New virus isolates from Italian hydrothermal environments underscore the biogeographic pattern in archaeal virus communities.</title>
        <authorList>
            <person name="Baquero D.P."/>
            <person name="Contursi P."/>
            <person name="Piochi M."/>
            <person name="Bartolucci S."/>
            <person name="Liu Y."/>
            <person name="Cvirkaite-Krupovic V."/>
            <person name="Prangishvili D."/>
            <person name="Krupovic M."/>
        </authorList>
    </citation>
    <scope>NUCLEOTIDE SEQUENCE [LARGE SCALE GENOMIC DNA]</scope>
    <source>
        <strain evidence="2">9</strain>
    </source>
</reference>
<evidence type="ECO:0000259" key="1">
    <source>
        <dbReference type="Pfam" id="PF01402"/>
    </source>
</evidence>
<evidence type="ECO:0000313" key="3">
    <source>
        <dbReference type="Proteomes" id="UP000502393"/>
    </source>
</evidence>
<organism evidence="2 3">
    <name type="scientific">Acidianus rod-shaped virus 3</name>
    <dbReference type="NCBI Taxonomy" id="2730617"/>
    <lineage>
        <taxon>Viruses</taxon>
        <taxon>Adnaviria</taxon>
        <taxon>Zilligvirae</taxon>
        <taxon>Taleaviricota</taxon>
        <taxon>Tokiviricetes</taxon>
        <taxon>Ligamenvirales</taxon>
        <taxon>Rudiviridae</taxon>
        <taxon>Hoswirudivirus</taxon>
        <taxon>Hoswirudivirus acidiani</taxon>
        <taxon>Hoswirudivirus ARV3</taxon>
    </lineage>
</organism>
<dbReference type="Proteomes" id="UP000502393">
    <property type="component" value="Segment"/>
</dbReference>
<evidence type="ECO:0000313" key="2">
    <source>
        <dbReference type="EMBL" id="QJF12317.1"/>
    </source>
</evidence>
<sequence>MISMRVVTFKAEEDLLDLLDRYAIRHGINRSIAIRKAIEKMLADEVNKQTVPVAKVEKIHL</sequence>
<dbReference type="EMBL" id="MN876842">
    <property type="protein sequence ID" value="QJF12317.1"/>
    <property type="molecule type" value="Genomic_DNA"/>
</dbReference>
<gene>
    <name evidence="2" type="ORF">ARV3_gp04</name>
</gene>
<dbReference type="SUPFAM" id="SSF47598">
    <property type="entry name" value="Ribbon-helix-helix"/>
    <property type="match status" value="1"/>
</dbReference>
<feature type="domain" description="Ribbon-helix-helix protein CopG" evidence="1">
    <location>
        <begin position="6"/>
        <end position="44"/>
    </location>
</feature>
<dbReference type="InterPro" id="IPR013321">
    <property type="entry name" value="Arc_rbn_hlx_hlx"/>
</dbReference>
<proteinExistence type="predicted"/>
<dbReference type="InterPro" id="IPR010985">
    <property type="entry name" value="Ribbon_hlx_hlx"/>
</dbReference>
<protein>
    <submittedName>
        <fullName evidence="2">Putative transcriptional regulator</fullName>
    </submittedName>
</protein>
<dbReference type="GO" id="GO:0006355">
    <property type="term" value="P:regulation of DNA-templated transcription"/>
    <property type="evidence" value="ECO:0007669"/>
    <property type="project" value="InterPro"/>
</dbReference>
<dbReference type="InterPro" id="IPR002145">
    <property type="entry name" value="CopG"/>
</dbReference>